<dbReference type="Pfam" id="PF07727">
    <property type="entry name" value="RVT_2"/>
    <property type="match status" value="1"/>
</dbReference>
<evidence type="ECO:0000259" key="2">
    <source>
        <dbReference type="Pfam" id="PF07727"/>
    </source>
</evidence>
<accession>A0A2N5T6Q4</accession>
<name>A0A2N5T6Q4_9BASI</name>
<sequence>MVLSVISREYSPTTLKFPYNFPSAPSKTITSSNNGTTPLESPPSTTPPPPRDKPSAKLSPQRRTTPPPEIRPSLPRDTPVLTQPAAKKGYAYVPAHEPPKKQIRGDVGKENIVTTSRQPHSQKIQLPDTAEDVGHIYCVAYDGPDNELLLNETVPVKTAFNNPSKISNWQAAMQKEYDSLHANHTGTFVPPPGDDKVIGGVWILSKKKNEFGDLLWYKARWVVFGNRQEYMQHYFNTYASVARNELFKSMLSLAVTHLLLVFQFDVKTAFLYGKMDAPVYVAQVEGFEEPGREKWVWRLNKLLYGTKQAPRQWQKHLVATLGQIGFTSSPLDESLFYNADRSVMLHMHVEDGFLVSNDRAKVLRVLDDVQLHYKIKIKERPSQHLSYTLNWKEDVSVHVNQADFTQKILQDFCMDKSNPVRAPVPTDLHQIVASESPMFHQKMYQKALGMLNYLALHTRPDITFATNLLSQFTSKPTVAQWGAVKHLLCYLKGTENIGIQYY</sequence>
<evidence type="ECO:0000313" key="4">
    <source>
        <dbReference type="Proteomes" id="UP000235392"/>
    </source>
</evidence>
<reference evidence="3 4" key="1">
    <citation type="submission" date="2017-11" db="EMBL/GenBank/DDBJ databases">
        <title>De novo assembly and phasing of dikaryotic genomes from two isolates of Puccinia coronata f. sp. avenae, the causal agent of oat crown rust.</title>
        <authorList>
            <person name="Miller M.E."/>
            <person name="Zhang Y."/>
            <person name="Omidvar V."/>
            <person name="Sperschneider J."/>
            <person name="Schwessinger B."/>
            <person name="Raley C."/>
            <person name="Palmer J.M."/>
            <person name="Garnica D."/>
            <person name="Upadhyaya N."/>
            <person name="Rathjen J."/>
            <person name="Taylor J.M."/>
            <person name="Park R.F."/>
            <person name="Dodds P.N."/>
            <person name="Hirsch C.D."/>
            <person name="Kianian S.F."/>
            <person name="Figueroa M."/>
        </authorList>
    </citation>
    <scope>NUCLEOTIDE SEQUENCE [LARGE SCALE GENOMIC DNA]</scope>
    <source>
        <strain evidence="3">12SD80</strain>
    </source>
</reference>
<feature type="region of interest" description="Disordered" evidence="1">
    <location>
        <begin position="14"/>
        <end position="108"/>
    </location>
</feature>
<evidence type="ECO:0000256" key="1">
    <source>
        <dbReference type="SAM" id="MobiDB-lite"/>
    </source>
</evidence>
<dbReference type="PANTHER" id="PTHR11439">
    <property type="entry name" value="GAG-POL-RELATED RETROTRANSPOSON"/>
    <property type="match status" value="1"/>
</dbReference>
<gene>
    <name evidence="3" type="ORF">PCASD_18782</name>
</gene>
<feature type="domain" description="Reverse transcriptase Ty1/copia-type" evidence="2">
    <location>
        <begin position="185"/>
        <end position="424"/>
    </location>
</feature>
<feature type="compositionally biased region" description="Pro residues" evidence="1">
    <location>
        <begin position="40"/>
        <end position="49"/>
    </location>
</feature>
<dbReference type="EMBL" id="PGCI01000688">
    <property type="protein sequence ID" value="PLW21172.1"/>
    <property type="molecule type" value="Genomic_DNA"/>
</dbReference>
<feature type="compositionally biased region" description="Polar residues" evidence="1">
    <location>
        <begin position="23"/>
        <end position="35"/>
    </location>
</feature>
<dbReference type="AlphaFoldDB" id="A0A2N5T6Q4"/>
<dbReference type="Proteomes" id="UP000235392">
    <property type="component" value="Unassembled WGS sequence"/>
</dbReference>
<dbReference type="InterPro" id="IPR013103">
    <property type="entry name" value="RVT_2"/>
</dbReference>
<organism evidence="3 4">
    <name type="scientific">Puccinia coronata f. sp. avenae</name>
    <dbReference type="NCBI Taxonomy" id="200324"/>
    <lineage>
        <taxon>Eukaryota</taxon>
        <taxon>Fungi</taxon>
        <taxon>Dikarya</taxon>
        <taxon>Basidiomycota</taxon>
        <taxon>Pucciniomycotina</taxon>
        <taxon>Pucciniomycetes</taxon>
        <taxon>Pucciniales</taxon>
        <taxon>Pucciniaceae</taxon>
        <taxon>Puccinia</taxon>
    </lineage>
</organism>
<dbReference type="SUPFAM" id="SSF56672">
    <property type="entry name" value="DNA/RNA polymerases"/>
    <property type="match status" value="1"/>
</dbReference>
<comment type="caution">
    <text evidence="3">The sequence shown here is derived from an EMBL/GenBank/DDBJ whole genome shotgun (WGS) entry which is preliminary data.</text>
</comment>
<dbReference type="PANTHER" id="PTHR11439:SF463">
    <property type="entry name" value="REVERSE TRANSCRIPTASE TY1_COPIA-TYPE DOMAIN-CONTAINING PROTEIN"/>
    <property type="match status" value="1"/>
</dbReference>
<dbReference type="InterPro" id="IPR043502">
    <property type="entry name" value="DNA/RNA_pol_sf"/>
</dbReference>
<proteinExistence type="predicted"/>
<protein>
    <recommendedName>
        <fullName evidence="2">Reverse transcriptase Ty1/copia-type domain-containing protein</fullName>
    </recommendedName>
</protein>
<feature type="compositionally biased region" description="Basic and acidic residues" evidence="1">
    <location>
        <begin position="97"/>
        <end position="108"/>
    </location>
</feature>
<evidence type="ECO:0000313" key="3">
    <source>
        <dbReference type="EMBL" id="PLW21172.1"/>
    </source>
</evidence>